<name>A0A5E4UM88_9BURK</name>
<evidence type="ECO:0000256" key="1">
    <source>
        <dbReference type="SAM" id="Phobius"/>
    </source>
</evidence>
<protein>
    <submittedName>
        <fullName evidence="2">Uncharacterized protein</fullName>
    </submittedName>
</protein>
<dbReference type="Proteomes" id="UP000406256">
    <property type="component" value="Unassembled WGS sequence"/>
</dbReference>
<proteinExistence type="predicted"/>
<keyword evidence="1" id="KW-0472">Membrane</keyword>
<sequence length="681" mass="77724">MNQANLWIRRLPIALFAILGGTALILCNPGYFWDDWVWIFKNSTETIRIGKELGIWWGGYVTSFINALPSPSLAMRGIALVAWVISGAAFAYVLYRRKRLSGTEAFELFLLYCAAHVALIRFLTSVAFYNVYIASFWIGAAVFVANNDRRRAILFSVPFFFFSFYLNSLLLLYALLFAFLLYEDRRGWRVAVPEPIIADDAWTLTWAKRRLIGFANRYWPHFLAFVLRHALLIALPFIFMVVRITRVQSPLYDSYNEIARGHLFGAIVKSFTLVVPVVRDYFASHTPAPLIIGGTVIAFVLLQLLPRSQERRSLKFVACQFGLGMLFFAAATYPYIVVGKTPDLKSFYESRHILPGVAAVVLLILSFINLIDLAFGKWRVWRLFGRNLLVAYVVGSSLGAAVNVGSLLWRDFFRQTAIMEFVKAHESELKDTRTFVFYDQSAGTRIGNRMIWNYEYTGYLITVYGTRDRFGVSAAEYADWGPGVPLLWNTYLRQRFNIADYDFRKPHAIITVNNSPRRTKTVDVLDVVMMYLRGENWRRGAERFTMISLSYERIQAKDRIREMYDIAKQLARYKSEHGAFPAQVPPAANGTPYQQLMGDKIIPAAVHGDIPGLFPEYMARPITMQPASAGAPEYLYISDGEDYKLIYANPPDYAYAKQAHPALIDQGRRAYGVWTTGAQLW</sequence>
<feature type="transmembrane region" description="Helical" evidence="1">
    <location>
        <begin position="159"/>
        <end position="182"/>
    </location>
</feature>
<dbReference type="OrthoDB" id="9061701at2"/>
<keyword evidence="1" id="KW-1133">Transmembrane helix</keyword>
<feature type="transmembrane region" description="Helical" evidence="1">
    <location>
        <begin position="129"/>
        <end position="147"/>
    </location>
</feature>
<accession>A0A5E4UM88</accession>
<dbReference type="RefSeq" id="WP_150668839.1">
    <property type="nucleotide sequence ID" value="NZ_CABPSB010000006.1"/>
</dbReference>
<gene>
    <name evidence="2" type="ORF">PAN31108_02132</name>
</gene>
<reference evidence="2 3" key="1">
    <citation type="submission" date="2019-08" db="EMBL/GenBank/DDBJ databases">
        <authorList>
            <person name="Peeters C."/>
        </authorList>
    </citation>
    <scope>NUCLEOTIDE SEQUENCE [LARGE SCALE GENOMIC DNA]</scope>
    <source>
        <strain evidence="2 3">LMG 31108</strain>
    </source>
</reference>
<feature type="transmembrane region" description="Helical" evidence="1">
    <location>
        <begin position="218"/>
        <end position="242"/>
    </location>
</feature>
<organism evidence="2 3">
    <name type="scientific">Pandoraea anhela</name>
    <dbReference type="NCBI Taxonomy" id="2508295"/>
    <lineage>
        <taxon>Bacteria</taxon>
        <taxon>Pseudomonadati</taxon>
        <taxon>Pseudomonadota</taxon>
        <taxon>Betaproteobacteria</taxon>
        <taxon>Burkholderiales</taxon>
        <taxon>Burkholderiaceae</taxon>
        <taxon>Pandoraea</taxon>
    </lineage>
</organism>
<keyword evidence="3" id="KW-1185">Reference proteome</keyword>
<feature type="transmembrane region" description="Helical" evidence="1">
    <location>
        <begin position="356"/>
        <end position="376"/>
    </location>
</feature>
<feature type="transmembrane region" description="Helical" evidence="1">
    <location>
        <begin position="12"/>
        <end position="33"/>
    </location>
</feature>
<feature type="transmembrane region" description="Helical" evidence="1">
    <location>
        <begin position="73"/>
        <end position="94"/>
    </location>
</feature>
<dbReference type="AlphaFoldDB" id="A0A5E4UM88"/>
<keyword evidence="1" id="KW-0812">Transmembrane</keyword>
<evidence type="ECO:0000313" key="2">
    <source>
        <dbReference type="EMBL" id="VVE01042.1"/>
    </source>
</evidence>
<feature type="transmembrane region" description="Helical" evidence="1">
    <location>
        <begin position="317"/>
        <end position="336"/>
    </location>
</feature>
<evidence type="ECO:0000313" key="3">
    <source>
        <dbReference type="Proteomes" id="UP000406256"/>
    </source>
</evidence>
<feature type="transmembrane region" description="Helical" evidence="1">
    <location>
        <begin position="288"/>
        <end position="305"/>
    </location>
</feature>
<dbReference type="EMBL" id="CABPSB010000006">
    <property type="protein sequence ID" value="VVE01042.1"/>
    <property type="molecule type" value="Genomic_DNA"/>
</dbReference>
<feature type="transmembrane region" description="Helical" evidence="1">
    <location>
        <begin position="388"/>
        <end position="409"/>
    </location>
</feature>